<evidence type="ECO:0000256" key="5">
    <source>
        <dbReference type="ARBA" id="ARBA00022741"/>
    </source>
</evidence>
<evidence type="ECO:0000256" key="9">
    <source>
        <dbReference type="SAM" id="MobiDB-lite"/>
    </source>
</evidence>
<keyword evidence="5" id="KW-0547">Nucleotide-binding</keyword>
<dbReference type="Proteomes" id="UP000292235">
    <property type="component" value="Chromosome"/>
</dbReference>
<dbReference type="Gene3D" id="1.20.5.1930">
    <property type="match status" value="1"/>
</dbReference>
<evidence type="ECO:0000313" key="12">
    <source>
        <dbReference type="EMBL" id="QBI56376.1"/>
    </source>
</evidence>
<evidence type="ECO:0000313" key="13">
    <source>
        <dbReference type="Proteomes" id="UP000292235"/>
    </source>
</evidence>
<dbReference type="InterPro" id="IPR011712">
    <property type="entry name" value="Sig_transdc_His_kin_sub3_dim/P"/>
</dbReference>
<dbReference type="Pfam" id="PF07730">
    <property type="entry name" value="HisKA_3"/>
    <property type="match status" value="1"/>
</dbReference>
<feature type="compositionally biased region" description="Basic and acidic residues" evidence="9">
    <location>
        <begin position="374"/>
        <end position="384"/>
    </location>
</feature>
<dbReference type="GO" id="GO:0000155">
    <property type="term" value="F:phosphorelay sensor kinase activity"/>
    <property type="evidence" value="ECO:0007669"/>
    <property type="project" value="InterPro"/>
</dbReference>
<evidence type="ECO:0000256" key="7">
    <source>
        <dbReference type="ARBA" id="ARBA00022840"/>
    </source>
</evidence>
<keyword evidence="10" id="KW-0472">Membrane</keyword>
<keyword evidence="8" id="KW-0902">Two-component regulatory system</keyword>
<dbReference type="Gene3D" id="3.30.565.10">
    <property type="entry name" value="Histidine kinase-like ATPase, C-terminal domain"/>
    <property type="match status" value="1"/>
</dbReference>
<dbReference type="RefSeq" id="WP_131101216.1">
    <property type="nucleotide sequence ID" value="NZ_CP036455.1"/>
</dbReference>
<dbReference type="OrthoDB" id="227596at2"/>
<dbReference type="EC" id="2.7.13.3" evidence="2"/>
<dbReference type="CDD" id="cd16917">
    <property type="entry name" value="HATPase_UhpB-NarQ-NarX-like"/>
    <property type="match status" value="1"/>
</dbReference>
<comment type="catalytic activity">
    <reaction evidence="1">
        <text>ATP + protein L-histidine = ADP + protein N-phospho-L-histidine.</text>
        <dbReference type="EC" id="2.7.13.3"/>
    </reaction>
</comment>
<evidence type="ECO:0000256" key="2">
    <source>
        <dbReference type="ARBA" id="ARBA00012438"/>
    </source>
</evidence>
<organism evidence="12 13">
    <name type="scientific">Streptomonospora litoralis</name>
    <dbReference type="NCBI Taxonomy" id="2498135"/>
    <lineage>
        <taxon>Bacteria</taxon>
        <taxon>Bacillati</taxon>
        <taxon>Actinomycetota</taxon>
        <taxon>Actinomycetes</taxon>
        <taxon>Streptosporangiales</taxon>
        <taxon>Nocardiopsidaceae</taxon>
        <taxon>Streptomonospora</taxon>
    </lineage>
</organism>
<evidence type="ECO:0000256" key="8">
    <source>
        <dbReference type="ARBA" id="ARBA00023012"/>
    </source>
</evidence>
<gene>
    <name evidence="12" type="ORF">EKD16_23115</name>
</gene>
<dbReference type="InterPro" id="IPR036890">
    <property type="entry name" value="HATPase_C_sf"/>
</dbReference>
<evidence type="ECO:0000256" key="10">
    <source>
        <dbReference type="SAM" id="Phobius"/>
    </source>
</evidence>
<keyword evidence="13" id="KW-1185">Reference proteome</keyword>
<evidence type="ECO:0000256" key="4">
    <source>
        <dbReference type="ARBA" id="ARBA00022679"/>
    </source>
</evidence>
<sequence length="432" mass="45445">MEGADDSRIAEQADAGLLGRRGPREWAADLALFLVAVGYGLVWTVALSEDPDITGAALLREQLVWAAACAAVWLRRRWPVALSLGLIPLSAYAALSDGAQLVALFTVAVHRPARTAALCGTATVAGQIVYFALFTLLASPVRQPDDGELQWIVAFTAVAVVAALGWGAVVRHRRQLVLSLRERAARAESEARLRAERAQMHAREQIAREMHDVLGHRLSLLSVHAGALEYRPDAPAEEVERAAAVIRVSSHRALQDLREVIGVLRAPVGELPQPTLADVRGLVAESAAAGMRVELVEEVSGRAPETAGRTAYRIVQEGLTNVRRHAPGAHVRVSLHGAPAEGLAVEVHNTAPAAGRTPDGRGPTAGGAAGVEPEPGRGTRDGAREAGSGAAPVGGQGLLGLAERLSLAGGRLSHGPDDSGGFHLKARLPWDE</sequence>
<keyword evidence="10" id="KW-0812">Transmembrane</keyword>
<feature type="region of interest" description="Disordered" evidence="9">
    <location>
        <begin position="352"/>
        <end position="396"/>
    </location>
</feature>
<dbReference type="GO" id="GO:0005524">
    <property type="term" value="F:ATP binding"/>
    <property type="evidence" value="ECO:0007669"/>
    <property type="project" value="UniProtKB-KW"/>
</dbReference>
<accession>A0A4P6Q6I0</accession>
<keyword evidence="6 12" id="KW-0418">Kinase</keyword>
<feature type="transmembrane region" description="Helical" evidence="10">
    <location>
        <begin position="116"/>
        <end position="137"/>
    </location>
</feature>
<evidence type="ECO:0000256" key="6">
    <source>
        <dbReference type="ARBA" id="ARBA00022777"/>
    </source>
</evidence>
<feature type="transmembrane region" description="Helical" evidence="10">
    <location>
        <begin position="26"/>
        <end position="45"/>
    </location>
</feature>
<evidence type="ECO:0000259" key="11">
    <source>
        <dbReference type="Pfam" id="PF07730"/>
    </source>
</evidence>
<protein>
    <recommendedName>
        <fullName evidence="2">histidine kinase</fullName>
        <ecNumber evidence="2">2.7.13.3</ecNumber>
    </recommendedName>
</protein>
<feature type="domain" description="Signal transduction histidine kinase subgroup 3 dimerisation and phosphoacceptor" evidence="11">
    <location>
        <begin position="203"/>
        <end position="267"/>
    </location>
</feature>
<evidence type="ECO:0000256" key="1">
    <source>
        <dbReference type="ARBA" id="ARBA00000085"/>
    </source>
</evidence>
<dbReference type="PANTHER" id="PTHR24421:SF10">
    <property type="entry name" value="NITRATE_NITRITE SENSOR PROTEIN NARQ"/>
    <property type="match status" value="1"/>
</dbReference>
<dbReference type="EMBL" id="CP036455">
    <property type="protein sequence ID" value="QBI56376.1"/>
    <property type="molecule type" value="Genomic_DNA"/>
</dbReference>
<proteinExistence type="predicted"/>
<reference evidence="12 13" key="1">
    <citation type="submission" date="2019-02" db="EMBL/GenBank/DDBJ databases">
        <authorList>
            <person name="Khodamoradi S."/>
            <person name="Hahnke R.L."/>
            <person name="Kaempfer P."/>
            <person name="Schumann P."/>
            <person name="Rohde M."/>
            <person name="Steinert M."/>
            <person name="Luzhetskyy A."/>
            <person name="Wink J."/>
            <person name="Ruckert C."/>
        </authorList>
    </citation>
    <scope>NUCLEOTIDE SEQUENCE [LARGE SCALE GENOMIC DNA]</scope>
    <source>
        <strain evidence="12 13">M2</strain>
    </source>
</reference>
<keyword evidence="4" id="KW-0808">Transferase</keyword>
<dbReference type="PANTHER" id="PTHR24421">
    <property type="entry name" value="NITRATE/NITRITE SENSOR PROTEIN NARX-RELATED"/>
    <property type="match status" value="1"/>
</dbReference>
<evidence type="ECO:0000256" key="3">
    <source>
        <dbReference type="ARBA" id="ARBA00022553"/>
    </source>
</evidence>
<dbReference type="KEGG" id="strr:EKD16_23115"/>
<dbReference type="AlphaFoldDB" id="A0A4P6Q6I0"/>
<dbReference type="GO" id="GO:0046983">
    <property type="term" value="F:protein dimerization activity"/>
    <property type="evidence" value="ECO:0007669"/>
    <property type="project" value="InterPro"/>
</dbReference>
<feature type="region of interest" description="Disordered" evidence="9">
    <location>
        <begin position="409"/>
        <end position="432"/>
    </location>
</feature>
<name>A0A4P6Q6I0_9ACTN</name>
<keyword evidence="7" id="KW-0067">ATP-binding</keyword>
<dbReference type="GO" id="GO:0016020">
    <property type="term" value="C:membrane"/>
    <property type="evidence" value="ECO:0007669"/>
    <property type="project" value="InterPro"/>
</dbReference>
<keyword evidence="10" id="KW-1133">Transmembrane helix</keyword>
<feature type="transmembrane region" description="Helical" evidence="10">
    <location>
        <begin position="86"/>
        <end position="109"/>
    </location>
</feature>
<feature type="transmembrane region" description="Helical" evidence="10">
    <location>
        <begin position="149"/>
        <end position="170"/>
    </location>
</feature>
<dbReference type="InterPro" id="IPR050482">
    <property type="entry name" value="Sensor_HK_TwoCompSys"/>
</dbReference>
<keyword evidence="3" id="KW-0597">Phosphoprotein</keyword>